<feature type="non-terminal residue" evidence="11">
    <location>
        <position position="307"/>
    </location>
</feature>
<dbReference type="GO" id="GO:0004222">
    <property type="term" value="F:metalloendopeptidase activity"/>
    <property type="evidence" value="ECO:0007669"/>
    <property type="project" value="UniProtKB-UniRule"/>
</dbReference>
<evidence type="ECO:0000259" key="10">
    <source>
        <dbReference type="PROSITE" id="PS51864"/>
    </source>
</evidence>
<feature type="binding site" evidence="7">
    <location>
        <position position="141"/>
    </location>
    <ligand>
        <name>Zn(2+)</name>
        <dbReference type="ChEBI" id="CHEBI:29105"/>
        <note>catalytic</note>
    </ligand>
</feature>
<dbReference type="SMART" id="SM00254">
    <property type="entry name" value="ShKT"/>
    <property type="match status" value="1"/>
</dbReference>
<protein>
    <recommendedName>
        <fullName evidence="8">Metalloendopeptidase</fullName>
        <ecNumber evidence="8">3.4.24.-</ecNumber>
    </recommendedName>
</protein>
<dbReference type="InterPro" id="IPR003582">
    <property type="entry name" value="ShKT_dom"/>
</dbReference>
<dbReference type="Pfam" id="PF01400">
    <property type="entry name" value="Astacin"/>
    <property type="match status" value="1"/>
</dbReference>
<keyword evidence="4 8" id="KW-0482">Metalloprotease</keyword>
<dbReference type="SUPFAM" id="SSF55486">
    <property type="entry name" value="Metalloproteases ('zincins'), catalytic domain"/>
    <property type="match status" value="1"/>
</dbReference>
<dbReference type="EC" id="3.4.24.-" evidence="8"/>
<evidence type="ECO:0000256" key="7">
    <source>
        <dbReference type="PROSITE-ProRule" id="PRU01211"/>
    </source>
</evidence>
<evidence type="ECO:0000313" key="11">
    <source>
        <dbReference type="EMBL" id="CDW45124.1"/>
    </source>
</evidence>
<evidence type="ECO:0000256" key="8">
    <source>
        <dbReference type="RuleBase" id="RU361183"/>
    </source>
</evidence>
<dbReference type="EMBL" id="HACA01027763">
    <property type="protein sequence ID" value="CDW45124.1"/>
    <property type="molecule type" value="Transcribed_RNA"/>
</dbReference>
<accession>A0A0K2V3P9</accession>
<dbReference type="PANTHER" id="PTHR10127">
    <property type="entry name" value="DISCOIDIN, CUB, EGF, LAMININ , AND ZINC METALLOPROTEASE DOMAIN CONTAINING"/>
    <property type="match status" value="1"/>
</dbReference>
<evidence type="ECO:0000259" key="9">
    <source>
        <dbReference type="PROSITE" id="PS51670"/>
    </source>
</evidence>
<dbReference type="OrthoDB" id="291007at2759"/>
<keyword evidence="3 8" id="KW-0378">Hydrolase</keyword>
<evidence type="ECO:0000256" key="3">
    <source>
        <dbReference type="ARBA" id="ARBA00022801"/>
    </source>
</evidence>
<dbReference type="GO" id="GO:0006508">
    <property type="term" value="P:proteolysis"/>
    <property type="evidence" value="ECO:0007669"/>
    <property type="project" value="UniProtKB-KW"/>
</dbReference>
<dbReference type="Gene3D" id="3.40.390.10">
    <property type="entry name" value="Collagenase (Catalytic Domain)"/>
    <property type="match status" value="1"/>
</dbReference>
<feature type="binding site" evidence="7">
    <location>
        <position position="147"/>
    </location>
    <ligand>
        <name>Zn(2+)</name>
        <dbReference type="ChEBI" id="CHEBI:29105"/>
        <note>catalytic</note>
    </ligand>
</feature>
<evidence type="ECO:0000256" key="4">
    <source>
        <dbReference type="ARBA" id="ARBA00023049"/>
    </source>
</evidence>
<evidence type="ECO:0000256" key="6">
    <source>
        <dbReference type="PROSITE-ProRule" id="PRU01005"/>
    </source>
</evidence>
<dbReference type="InterPro" id="IPR001506">
    <property type="entry name" value="Peptidase_M12A"/>
</dbReference>
<keyword evidence="7 8" id="KW-0862">Zinc</keyword>
<feature type="chain" id="PRO_5005393127" description="Metalloendopeptidase" evidence="8">
    <location>
        <begin position="23"/>
        <end position="307"/>
    </location>
</feature>
<dbReference type="PROSITE" id="PS51670">
    <property type="entry name" value="SHKT"/>
    <property type="match status" value="1"/>
</dbReference>
<comment type="caution">
    <text evidence="6">Lacks conserved residue(s) required for the propagation of feature annotation.</text>
</comment>
<dbReference type="InterPro" id="IPR024079">
    <property type="entry name" value="MetalloPept_cat_dom_sf"/>
</dbReference>
<dbReference type="CDD" id="cd04280">
    <property type="entry name" value="ZnMc_astacin_like"/>
    <property type="match status" value="1"/>
</dbReference>
<keyword evidence="2 8" id="KW-0645">Protease</keyword>
<proteinExistence type="predicted"/>
<dbReference type="SMART" id="SM00235">
    <property type="entry name" value="ZnMc"/>
    <property type="match status" value="1"/>
</dbReference>
<comment type="function">
    <text evidence="1">Metalloprotease.</text>
</comment>
<evidence type="ECO:0000256" key="1">
    <source>
        <dbReference type="ARBA" id="ARBA00002657"/>
    </source>
</evidence>
<keyword evidence="7 8" id="KW-0479">Metal-binding</keyword>
<dbReference type="PRINTS" id="PR00480">
    <property type="entry name" value="ASTACIN"/>
</dbReference>
<comment type="cofactor">
    <cofactor evidence="7 8">
        <name>Zn(2+)</name>
        <dbReference type="ChEBI" id="CHEBI:29105"/>
    </cofactor>
    <text evidence="7 8">Binds 1 zinc ion per subunit.</text>
</comment>
<feature type="domain" description="Peptidase M12A" evidence="10">
    <location>
        <begin position="40"/>
        <end position="262"/>
    </location>
</feature>
<reference evidence="11" key="1">
    <citation type="submission" date="2014-05" db="EMBL/GenBank/DDBJ databases">
        <authorList>
            <person name="Chronopoulou M."/>
        </authorList>
    </citation>
    <scope>NUCLEOTIDE SEQUENCE</scope>
    <source>
        <tissue evidence="11">Whole organism</tissue>
    </source>
</reference>
<feature type="signal peptide" evidence="8">
    <location>
        <begin position="1"/>
        <end position="22"/>
    </location>
</feature>
<name>A0A0K2V3P9_LEPSM</name>
<evidence type="ECO:0000256" key="5">
    <source>
        <dbReference type="ARBA" id="ARBA00023145"/>
    </source>
</evidence>
<dbReference type="PROSITE" id="PS51864">
    <property type="entry name" value="ASTACIN"/>
    <property type="match status" value="1"/>
</dbReference>
<keyword evidence="8" id="KW-0732">Signal</keyword>
<sequence length="307" mass="35639">MRTINTFWSFCVLLGSCLSSQASDNNFCQILLDDFDDGQIATNDYVIGKDNVWPDETIPYEMDDSFNEEDILLIMSLMDELGNTSCVSWVPRFNEENFVLITSLNEGCFANFGYNQNRGQHVLNLNPQCRSKRTILHQMFHIMGFGHEHTRADRDEYIQVQWTNIMPNFEFEFFKSLKSNGSEICNEKHRTECRTNYTMENINLPYDFESITHGKRTEWSKNGVPTLKIKYNTALLDENTIGEGKKLSKLDISKLNHAYKCSRNSFSRRLMGEGCSDSRSRCWRWIGFCGISSNIRQLCKKTCRQCS</sequence>
<dbReference type="AlphaFoldDB" id="A0A0K2V3P9"/>
<dbReference type="PANTHER" id="PTHR10127:SF850">
    <property type="entry name" value="METALLOENDOPEPTIDASE"/>
    <property type="match status" value="1"/>
</dbReference>
<organism evidence="11">
    <name type="scientific">Lepeophtheirus salmonis</name>
    <name type="common">Salmon louse</name>
    <name type="synonym">Caligus salmonis</name>
    <dbReference type="NCBI Taxonomy" id="72036"/>
    <lineage>
        <taxon>Eukaryota</taxon>
        <taxon>Metazoa</taxon>
        <taxon>Ecdysozoa</taxon>
        <taxon>Arthropoda</taxon>
        <taxon>Crustacea</taxon>
        <taxon>Multicrustacea</taxon>
        <taxon>Hexanauplia</taxon>
        <taxon>Copepoda</taxon>
        <taxon>Siphonostomatoida</taxon>
        <taxon>Caligidae</taxon>
        <taxon>Lepeophtheirus</taxon>
    </lineage>
</organism>
<evidence type="ECO:0000256" key="2">
    <source>
        <dbReference type="ARBA" id="ARBA00022670"/>
    </source>
</evidence>
<dbReference type="PROSITE" id="PS51257">
    <property type="entry name" value="PROKAR_LIPOPROTEIN"/>
    <property type="match status" value="1"/>
</dbReference>
<feature type="domain" description="ShKT" evidence="9">
    <location>
        <begin position="275"/>
        <end position="306"/>
    </location>
</feature>
<dbReference type="GO" id="GO:0008270">
    <property type="term" value="F:zinc ion binding"/>
    <property type="evidence" value="ECO:0007669"/>
    <property type="project" value="UniProtKB-UniRule"/>
</dbReference>
<feature type="binding site" evidence="7">
    <location>
        <position position="137"/>
    </location>
    <ligand>
        <name>Zn(2+)</name>
        <dbReference type="ChEBI" id="CHEBI:29105"/>
        <note>catalytic</note>
    </ligand>
</feature>
<dbReference type="InterPro" id="IPR006026">
    <property type="entry name" value="Peptidase_Metallo"/>
</dbReference>
<dbReference type="InterPro" id="IPR034035">
    <property type="entry name" value="Astacin-like_dom"/>
</dbReference>
<keyword evidence="5" id="KW-0865">Zymogen</keyword>